<dbReference type="AlphaFoldDB" id="A0A4C1VHM1"/>
<evidence type="ECO:0008006" key="3">
    <source>
        <dbReference type="Google" id="ProtNLM"/>
    </source>
</evidence>
<reference evidence="1 2" key="1">
    <citation type="journal article" date="2019" name="Commun. Biol.">
        <title>The bagworm genome reveals a unique fibroin gene that provides high tensile strength.</title>
        <authorList>
            <person name="Kono N."/>
            <person name="Nakamura H."/>
            <person name="Ohtoshi R."/>
            <person name="Tomita M."/>
            <person name="Numata K."/>
            <person name="Arakawa K."/>
        </authorList>
    </citation>
    <scope>NUCLEOTIDE SEQUENCE [LARGE SCALE GENOMIC DNA]</scope>
</reference>
<sequence length="92" mass="10745">MVAERKFFDLTNLTDDQRESRLSTATTENNINVMRLMSETDRRVTYQQTRTNLGFGMSQVHKILHIHLSLRKLCILCIPHNLTDAQKLRCVN</sequence>
<evidence type="ECO:0000313" key="1">
    <source>
        <dbReference type="EMBL" id="GBP37787.1"/>
    </source>
</evidence>
<gene>
    <name evidence="1" type="ORF">EVAR_29989_1</name>
</gene>
<keyword evidence="2" id="KW-1185">Reference proteome</keyword>
<protein>
    <recommendedName>
        <fullName evidence="3">Mariner Mos1 transposase</fullName>
    </recommendedName>
</protein>
<dbReference type="EMBL" id="BGZK01000338">
    <property type="protein sequence ID" value="GBP37787.1"/>
    <property type="molecule type" value="Genomic_DNA"/>
</dbReference>
<dbReference type="Proteomes" id="UP000299102">
    <property type="component" value="Unassembled WGS sequence"/>
</dbReference>
<evidence type="ECO:0000313" key="2">
    <source>
        <dbReference type="Proteomes" id="UP000299102"/>
    </source>
</evidence>
<accession>A0A4C1VHM1</accession>
<organism evidence="1 2">
    <name type="scientific">Eumeta variegata</name>
    <name type="common">Bagworm moth</name>
    <name type="synonym">Eumeta japonica</name>
    <dbReference type="NCBI Taxonomy" id="151549"/>
    <lineage>
        <taxon>Eukaryota</taxon>
        <taxon>Metazoa</taxon>
        <taxon>Ecdysozoa</taxon>
        <taxon>Arthropoda</taxon>
        <taxon>Hexapoda</taxon>
        <taxon>Insecta</taxon>
        <taxon>Pterygota</taxon>
        <taxon>Neoptera</taxon>
        <taxon>Endopterygota</taxon>
        <taxon>Lepidoptera</taxon>
        <taxon>Glossata</taxon>
        <taxon>Ditrysia</taxon>
        <taxon>Tineoidea</taxon>
        <taxon>Psychidae</taxon>
        <taxon>Oiketicinae</taxon>
        <taxon>Eumeta</taxon>
    </lineage>
</organism>
<name>A0A4C1VHM1_EUMVA</name>
<comment type="caution">
    <text evidence="1">The sequence shown here is derived from an EMBL/GenBank/DDBJ whole genome shotgun (WGS) entry which is preliminary data.</text>
</comment>
<dbReference type="OrthoDB" id="10017160at2759"/>
<proteinExistence type="predicted"/>